<feature type="compositionally biased region" description="Low complexity" evidence="1">
    <location>
        <begin position="112"/>
        <end position="139"/>
    </location>
</feature>
<feature type="compositionally biased region" description="Polar residues" evidence="1">
    <location>
        <begin position="140"/>
        <end position="182"/>
    </location>
</feature>
<dbReference type="Proteomes" id="UP001190700">
    <property type="component" value="Unassembled WGS sequence"/>
</dbReference>
<keyword evidence="3" id="KW-1185">Reference proteome</keyword>
<comment type="caution">
    <text evidence="2">The sequence shown here is derived from an EMBL/GenBank/DDBJ whole genome shotgun (WGS) entry which is preliminary data.</text>
</comment>
<name>A0AAE0BE25_9CHLO</name>
<accession>A0AAE0BE25</accession>
<evidence type="ECO:0000256" key="1">
    <source>
        <dbReference type="SAM" id="MobiDB-lite"/>
    </source>
</evidence>
<feature type="compositionally biased region" description="Polar residues" evidence="1">
    <location>
        <begin position="100"/>
        <end position="111"/>
    </location>
</feature>
<evidence type="ECO:0000313" key="2">
    <source>
        <dbReference type="EMBL" id="KAK3234751.1"/>
    </source>
</evidence>
<proteinExistence type="predicted"/>
<sequence>MAAVSPQEIRGDLFVDNPYTSTRSPPSTPHCATEDPTPPASEGNTNASVPPDSEARGSPSPSSSLCFTQQIAKASDPTDNGGSAVPEASGPQIDGGLEMNSPSSGTSHVSLTTSGTTYVSPTTSGTTHVSSTTSGATHVNSTTSGTTHLSSATDSTTHVSPSTVATTHVSPSETSSPFTPDATTLPDGIIASIVEDPLDSHPIEPDTDDWYQWLSDADDALPKQPQV</sequence>
<evidence type="ECO:0000313" key="3">
    <source>
        <dbReference type="Proteomes" id="UP001190700"/>
    </source>
</evidence>
<feature type="region of interest" description="Disordered" evidence="1">
    <location>
        <begin position="1"/>
        <end position="184"/>
    </location>
</feature>
<dbReference type="AlphaFoldDB" id="A0AAE0BE25"/>
<organism evidence="2 3">
    <name type="scientific">Cymbomonas tetramitiformis</name>
    <dbReference type="NCBI Taxonomy" id="36881"/>
    <lineage>
        <taxon>Eukaryota</taxon>
        <taxon>Viridiplantae</taxon>
        <taxon>Chlorophyta</taxon>
        <taxon>Pyramimonadophyceae</taxon>
        <taxon>Pyramimonadales</taxon>
        <taxon>Pyramimonadaceae</taxon>
        <taxon>Cymbomonas</taxon>
    </lineage>
</organism>
<feature type="compositionally biased region" description="Polar residues" evidence="1">
    <location>
        <begin position="65"/>
        <end position="81"/>
    </location>
</feature>
<reference evidence="2 3" key="1">
    <citation type="journal article" date="2015" name="Genome Biol. Evol.">
        <title>Comparative Genomics of a Bacterivorous Green Alga Reveals Evolutionary Causalities and Consequences of Phago-Mixotrophic Mode of Nutrition.</title>
        <authorList>
            <person name="Burns J.A."/>
            <person name="Paasch A."/>
            <person name="Narechania A."/>
            <person name="Kim E."/>
        </authorList>
    </citation>
    <scope>NUCLEOTIDE SEQUENCE [LARGE SCALE GENOMIC DNA]</scope>
    <source>
        <strain evidence="2 3">PLY_AMNH</strain>
    </source>
</reference>
<protein>
    <submittedName>
        <fullName evidence="2">Uncharacterized protein</fullName>
    </submittedName>
</protein>
<gene>
    <name evidence="2" type="ORF">CYMTET_55006</name>
</gene>
<dbReference type="EMBL" id="LGRX02035467">
    <property type="protein sequence ID" value="KAK3234751.1"/>
    <property type="molecule type" value="Genomic_DNA"/>
</dbReference>